<evidence type="ECO:0000259" key="6">
    <source>
        <dbReference type="PROSITE" id="PS50110"/>
    </source>
</evidence>
<dbReference type="Proteomes" id="UP001365846">
    <property type="component" value="Unassembled WGS sequence"/>
</dbReference>
<dbReference type="InterPro" id="IPR000792">
    <property type="entry name" value="Tscrpt_reg_LuxR_C"/>
</dbReference>
<name>A0ABU8VQJ4_9BURK</name>
<feature type="transmembrane region" description="Helical" evidence="4">
    <location>
        <begin position="82"/>
        <end position="106"/>
    </location>
</feature>
<dbReference type="InterPro" id="IPR039420">
    <property type="entry name" value="WalR-like"/>
</dbReference>
<evidence type="ECO:0000256" key="1">
    <source>
        <dbReference type="ARBA" id="ARBA00022553"/>
    </source>
</evidence>
<feature type="domain" description="Response regulatory" evidence="6">
    <location>
        <begin position="4"/>
        <end position="123"/>
    </location>
</feature>
<dbReference type="InterPro" id="IPR036388">
    <property type="entry name" value="WH-like_DNA-bd_sf"/>
</dbReference>
<evidence type="ECO:0000256" key="2">
    <source>
        <dbReference type="ARBA" id="ARBA00023125"/>
    </source>
</evidence>
<keyword evidence="4" id="KW-1133">Transmembrane helix</keyword>
<dbReference type="SMART" id="SM00448">
    <property type="entry name" value="REC"/>
    <property type="match status" value="1"/>
</dbReference>
<dbReference type="InterPro" id="IPR016032">
    <property type="entry name" value="Sig_transdc_resp-reg_C-effctor"/>
</dbReference>
<organism evidence="7 8">
    <name type="scientific">Variovorax ureilyticus</name>
    <dbReference type="NCBI Taxonomy" id="1836198"/>
    <lineage>
        <taxon>Bacteria</taxon>
        <taxon>Pseudomonadati</taxon>
        <taxon>Pseudomonadota</taxon>
        <taxon>Betaproteobacteria</taxon>
        <taxon>Burkholderiales</taxon>
        <taxon>Comamonadaceae</taxon>
        <taxon>Variovorax</taxon>
    </lineage>
</organism>
<dbReference type="RefSeq" id="WP_340361131.1">
    <property type="nucleotide sequence ID" value="NZ_JBBKZU010000026.1"/>
</dbReference>
<dbReference type="PANTHER" id="PTHR43214">
    <property type="entry name" value="TWO-COMPONENT RESPONSE REGULATOR"/>
    <property type="match status" value="1"/>
</dbReference>
<feature type="modified residue" description="4-aspartylphosphate" evidence="3">
    <location>
        <position position="55"/>
    </location>
</feature>
<dbReference type="InterPro" id="IPR001789">
    <property type="entry name" value="Sig_transdc_resp-reg_receiver"/>
</dbReference>
<dbReference type="Gene3D" id="3.40.50.2300">
    <property type="match status" value="1"/>
</dbReference>
<dbReference type="PROSITE" id="PS50110">
    <property type="entry name" value="RESPONSE_REGULATORY"/>
    <property type="match status" value="1"/>
</dbReference>
<keyword evidence="8" id="KW-1185">Reference proteome</keyword>
<reference evidence="7 8" key="1">
    <citation type="submission" date="2024-03" db="EMBL/GenBank/DDBJ databases">
        <title>Novel species of the genus Variovorax.</title>
        <authorList>
            <person name="Liu Q."/>
            <person name="Xin Y.-H."/>
        </authorList>
    </citation>
    <scope>NUCLEOTIDE SEQUENCE [LARGE SCALE GENOMIC DNA]</scope>
    <source>
        <strain evidence="7 8">KACC 18899</strain>
    </source>
</reference>
<dbReference type="InterPro" id="IPR011006">
    <property type="entry name" value="CheY-like_superfamily"/>
</dbReference>
<dbReference type="SMART" id="SM00421">
    <property type="entry name" value="HTH_LUXR"/>
    <property type="match status" value="1"/>
</dbReference>
<protein>
    <submittedName>
        <fullName evidence="7">Response regulator transcription factor</fullName>
    </submittedName>
</protein>
<dbReference type="InterPro" id="IPR058245">
    <property type="entry name" value="NreC/VraR/RcsB-like_REC"/>
</dbReference>
<dbReference type="Pfam" id="PF00196">
    <property type="entry name" value="GerE"/>
    <property type="match status" value="1"/>
</dbReference>
<accession>A0ABU8VQJ4</accession>
<dbReference type="SUPFAM" id="SSF46894">
    <property type="entry name" value="C-terminal effector domain of the bipartite response regulators"/>
    <property type="match status" value="1"/>
</dbReference>
<evidence type="ECO:0000313" key="8">
    <source>
        <dbReference type="Proteomes" id="UP001365846"/>
    </source>
</evidence>
<dbReference type="CDD" id="cd06170">
    <property type="entry name" value="LuxR_C_like"/>
    <property type="match status" value="1"/>
</dbReference>
<evidence type="ECO:0000256" key="3">
    <source>
        <dbReference type="PROSITE-ProRule" id="PRU00169"/>
    </source>
</evidence>
<evidence type="ECO:0000313" key="7">
    <source>
        <dbReference type="EMBL" id="MEJ8815937.1"/>
    </source>
</evidence>
<dbReference type="Pfam" id="PF00072">
    <property type="entry name" value="Response_reg"/>
    <property type="match status" value="1"/>
</dbReference>
<dbReference type="PRINTS" id="PR00038">
    <property type="entry name" value="HTHLUXR"/>
</dbReference>
<feature type="domain" description="HTH luxR-type" evidence="5">
    <location>
        <begin position="145"/>
        <end position="210"/>
    </location>
</feature>
<keyword evidence="4" id="KW-0812">Transmembrane</keyword>
<keyword evidence="2" id="KW-0238">DNA-binding</keyword>
<evidence type="ECO:0000256" key="4">
    <source>
        <dbReference type="SAM" id="Phobius"/>
    </source>
</evidence>
<keyword evidence="1 3" id="KW-0597">Phosphoprotein</keyword>
<dbReference type="EMBL" id="JBBKZU010000026">
    <property type="protein sequence ID" value="MEJ8815937.1"/>
    <property type="molecule type" value="Genomic_DNA"/>
</dbReference>
<keyword evidence="4" id="KW-0472">Membrane</keyword>
<evidence type="ECO:0000259" key="5">
    <source>
        <dbReference type="PROSITE" id="PS50043"/>
    </source>
</evidence>
<dbReference type="SUPFAM" id="SSF52172">
    <property type="entry name" value="CheY-like"/>
    <property type="match status" value="1"/>
</dbReference>
<gene>
    <name evidence="7" type="ORF">WKW77_33090</name>
</gene>
<sequence>MNKRVIIADDHPIIRAGVRMVLESAMNTSIVAEADSPEALLSALRETPADLLITDFSMPSGQEADGLGLLQRIRRLYPDLPVIVLTMVGNVGVIGAILGTGVRGLIDKAAGMSEISLAIQAVNQGRDYVSTTFKQNLLQSQFDAENGGAARLSPREVEVLRLFASGMTVSAIADRLSRSVKTVSRQKTDAMNKLGLKSDLEIYAFAREHNLIS</sequence>
<proteinExistence type="predicted"/>
<dbReference type="Gene3D" id="1.10.10.10">
    <property type="entry name" value="Winged helix-like DNA-binding domain superfamily/Winged helix DNA-binding domain"/>
    <property type="match status" value="1"/>
</dbReference>
<dbReference type="CDD" id="cd17535">
    <property type="entry name" value="REC_NarL-like"/>
    <property type="match status" value="1"/>
</dbReference>
<dbReference type="PROSITE" id="PS50043">
    <property type="entry name" value="HTH_LUXR_2"/>
    <property type="match status" value="1"/>
</dbReference>
<comment type="caution">
    <text evidence="7">The sequence shown here is derived from an EMBL/GenBank/DDBJ whole genome shotgun (WGS) entry which is preliminary data.</text>
</comment>
<dbReference type="PANTHER" id="PTHR43214:SF17">
    <property type="entry name" value="TRANSCRIPTIONAL REGULATORY PROTEIN RCSB"/>
    <property type="match status" value="1"/>
</dbReference>